<organism evidence="1 2">
    <name type="scientific">Actinomadura algeriensis</name>
    <dbReference type="NCBI Taxonomy" id="1679523"/>
    <lineage>
        <taxon>Bacteria</taxon>
        <taxon>Bacillati</taxon>
        <taxon>Actinomycetota</taxon>
        <taxon>Actinomycetes</taxon>
        <taxon>Streptosporangiales</taxon>
        <taxon>Thermomonosporaceae</taxon>
        <taxon>Actinomadura</taxon>
    </lineage>
</organism>
<dbReference type="RefSeq" id="WP_225961460.1">
    <property type="nucleotide sequence ID" value="NZ_JADBDZ010000001.1"/>
</dbReference>
<evidence type="ECO:0000313" key="1">
    <source>
        <dbReference type="EMBL" id="MBE1537128.1"/>
    </source>
</evidence>
<protein>
    <recommendedName>
        <fullName evidence="3">DUF3303 domain-containing protein</fullName>
    </recommendedName>
</protein>
<sequence length="92" mass="10206">MLRARLDTQIANELIEDGTLPKLMQSVMERLQPEAAYFHGFEGGRACTLVFDMRDSSQLPSIAESFFQKLGAEVDITPAMNVEDMQKGLAAL</sequence>
<dbReference type="InterPro" id="IPR021734">
    <property type="entry name" value="DUF3303"/>
</dbReference>
<accession>A0ABR9K2S6</accession>
<evidence type="ECO:0000313" key="2">
    <source>
        <dbReference type="Proteomes" id="UP000627838"/>
    </source>
</evidence>
<dbReference type="EMBL" id="JADBDZ010000001">
    <property type="protein sequence ID" value="MBE1537128.1"/>
    <property type="molecule type" value="Genomic_DNA"/>
</dbReference>
<keyword evidence="2" id="KW-1185">Reference proteome</keyword>
<proteinExistence type="predicted"/>
<comment type="caution">
    <text evidence="1">The sequence shown here is derived from an EMBL/GenBank/DDBJ whole genome shotgun (WGS) entry which is preliminary data.</text>
</comment>
<dbReference type="Proteomes" id="UP000627838">
    <property type="component" value="Unassembled WGS sequence"/>
</dbReference>
<evidence type="ECO:0008006" key="3">
    <source>
        <dbReference type="Google" id="ProtNLM"/>
    </source>
</evidence>
<dbReference type="Pfam" id="PF11746">
    <property type="entry name" value="DUF3303"/>
    <property type="match status" value="1"/>
</dbReference>
<name>A0ABR9K2S6_9ACTN</name>
<reference evidence="1 2" key="1">
    <citation type="submission" date="2020-10" db="EMBL/GenBank/DDBJ databases">
        <title>Sequencing the genomes of 1000 actinobacteria strains.</title>
        <authorList>
            <person name="Klenk H.-P."/>
        </authorList>
    </citation>
    <scope>NUCLEOTIDE SEQUENCE [LARGE SCALE GENOMIC DNA]</scope>
    <source>
        <strain evidence="1 2">DSM 46744</strain>
    </source>
</reference>
<gene>
    <name evidence="1" type="ORF">H4W34_006961</name>
</gene>